<dbReference type="PANTHER" id="PTHR28255:SF1">
    <property type="entry name" value="UPF0303 PROTEIN YBR137W"/>
    <property type="match status" value="1"/>
</dbReference>
<dbReference type="PIRSF" id="PIRSF008757">
    <property type="entry name" value="UCP008757"/>
    <property type="match status" value="1"/>
</dbReference>
<dbReference type="Proteomes" id="UP001597295">
    <property type="component" value="Unassembled WGS sequence"/>
</dbReference>
<comment type="caution">
    <text evidence="2">The sequence shown here is derived from an EMBL/GenBank/DDBJ whole genome shotgun (WGS) entry which is preliminary data.</text>
</comment>
<dbReference type="EMBL" id="JBHUIP010000016">
    <property type="protein sequence ID" value="MFD2265198.1"/>
    <property type="molecule type" value="Genomic_DNA"/>
</dbReference>
<reference evidence="3" key="1">
    <citation type="journal article" date="2019" name="Int. J. Syst. Evol. Microbiol.">
        <title>The Global Catalogue of Microorganisms (GCM) 10K type strain sequencing project: providing services to taxonomists for standard genome sequencing and annotation.</title>
        <authorList>
            <consortium name="The Broad Institute Genomics Platform"/>
            <consortium name="The Broad Institute Genome Sequencing Center for Infectious Disease"/>
            <person name="Wu L."/>
            <person name="Ma J."/>
        </authorList>
    </citation>
    <scope>NUCLEOTIDE SEQUENCE [LARGE SCALE GENOMIC DNA]</scope>
    <source>
        <strain evidence="3">CGMCC 1.19062</strain>
    </source>
</reference>
<dbReference type="PANTHER" id="PTHR28255">
    <property type="match status" value="1"/>
</dbReference>
<dbReference type="Pfam" id="PF03928">
    <property type="entry name" value="HbpS-like"/>
    <property type="match status" value="1"/>
</dbReference>
<sequence length="166" mass="18138">MPSLDDDLAKLALQEERLVFGRFDADTAWSLIEYLKARAEAEGAAIAIDVTLVSMPLAYLALPGTTPDNADWIRRKRNSVFKLFKSSYAIGRRLEQQQTSLEEKLALPPRDYVSHGGCVPIRVKGAGFIGALTVSGLPQRQDHNWAVAAMAKVLGLDITDIALSAE</sequence>
<dbReference type="HAMAP" id="MF_00761">
    <property type="entry name" value="UPF0303"/>
    <property type="match status" value="1"/>
</dbReference>
<comment type="similarity">
    <text evidence="1">Belongs to the UPF0303 family.</text>
</comment>
<dbReference type="InterPro" id="IPR038084">
    <property type="entry name" value="PduO/GlcC-like_sf"/>
</dbReference>
<evidence type="ECO:0000313" key="2">
    <source>
        <dbReference type="EMBL" id="MFD2265198.1"/>
    </source>
</evidence>
<organism evidence="2 3">
    <name type="scientific">Lacibacterium aquatile</name>
    <dbReference type="NCBI Taxonomy" id="1168082"/>
    <lineage>
        <taxon>Bacteria</taxon>
        <taxon>Pseudomonadati</taxon>
        <taxon>Pseudomonadota</taxon>
        <taxon>Alphaproteobacteria</taxon>
        <taxon>Rhodospirillales</taxon>
        <taxon>Rhodospirillaceae</taxon>
    </lineage>
</organism>
<gene>
    <name evidence="2" type="ORF">ACFSM5_20010</name>
</gene>
<dbReference type="InterPro" id="IPR010371">
    <property type="entry name" value="YBR137W-like"/>
</dbReference>
<dbReference type="InterPro" id="IPR005624">
    <property type="entry name" value="PduO/GlcC-like"/>
</dbReference>
<dbReference type="NCBIfam" id="NF002696">
    <property type="entry name" value="PRK02487.1-5"/>
    <property type="match status" value="1"/>
</dbReference>
<dbReference type="Gene3D" id="3.30.450.150">
    <property type="entry name" value="Haem-degrading domain"/>
    <property type="match status" value="1"/>
</dbReference>
<dbReference type="SUPFAM" id="SSF143744">
    <property type="entry name" value="GlcG-like"/>
    <property type="match status" value="1"/>
</dbReference>
<dbReference type="RefSeq" id="WP_379878370.1">
    <property type="nucleotide sequence ID" value="NZ_JBHUIP010000016.1"/>
</dbReference>
<protein>
    <recommendedName>
        <fullName evidence="1">UPF0303 protein ACFSM5_20010</fullName>
    </recommendedName>
</protein>
<accession>A0ABW5DVP4</accession>
<evidence type="ECO:0000256" key="1">
    <source>
        <dbReference type="HAMAP-Rule" id="MF_00761"/>
    </source>
</evidence>
<evidence type="ECO:0000313" key="3">
    <source>
        <dbReference type="Proteomes" id="UP001597295"/>
    </source>
</evidence>
<name>A0ABW5DVP4_9PROT</name>
<keyword evidence="3" id="KW-1185">Reference proteome</keyword>
<proteinExistence type="inferred from homology"/>